<evidence type="ECO:0000313" key="6">
    <source>
        <dbReference type="Proteomes" id="UP000694680"/>
    </source>
</evidence>
<dbReference type="GO" id="GO:0038023">
    <property type="term" value="F:signaling receptor activity"/>
    <property type="evidence" value="ECO:0007669"/>
    <property type="project" value="TreeGrafter"/>
</dbReference>
<dbReference type="PANTHER" id="PTHR47139:SF3">
    <property type="entry name" value="SI:CH73-361P23.3"/>
    <property type="match status" value="1"/>
</dbReference>
<keyword evidence="2" id="KW-0472">Membrane</keyword>
<dbReference type="SMART" id="SM00208">
    <property type="entry name" value="TNFR"/>
    <property type="match status" value="2"/>
</dbReference>
<keyword evidence="2" id="KW-0812">Transmembrane</keyword>
<dbReference type="PANTHER" id="PTHR47139">
    <property type="entry name" value="TUMOR NECROSIS FACTOR RECEPTOR SUPERFAMILY MEMBER 9"/>
    <property type="match status" value="1"/>
</dbReference>
<feature type="signal peptide" evidence="3">
    <location>
        <begin position="1"/>
        <end position="23"/>
    </location>
</feature>
<dbReference type="InterPro" id="IPR001368">
    <property type="entry name" value="TNFR/NGFR_Cys_rich_reg"/>
</dbReference>
<feature type="chain" id="PRO_5034859565" evidence="3">
    <location>
        <begin position="24"/>
        <end position="260"/>
    </location>
</feature>
<comment type="caution">
    <text evidence="1">Lacks conserved residue(s) required for the propagation of feature annotation.</text>
</comment>
<dbReference type="PROSITE" id="PS50050">
    <property type="entry name" value="TNFR_NGFR_2"/>
    <property type="match status" value="1"/>
</dbReference>
<dbReference type="Ensembl" id="ENSGWIT00000050868.1">
    <property type="protein sequence ID" value="ENSGWIP00000047007.1"/>
    <property type="gene ID" value="ENSGWIG00000023174.1"/>
</dbReference>
<keyword evidence="1" id="KW-1015">Disulfide bond</keyword>
<evidence type="ECO:0000256" key="1">
    <source>
        <dbReference type="PROSITE-ProRule" id="PRU00206"/>
    </source>
</evidence>
<proteinExistence type="predicted"/>
<protein>
    <submittedName>
        <fullName evidence="5">Tumor necrosis factor receptor superfamily member 1B-like</fullName>
    </submittedName>
</protein>
<dbReference type="Pfam" id="PF00020">
    <property type="entry name" value="TNFR_c6"/>
    <property type="match status" value="1"/>
</dbReference>
<keyword evidence="6" id="KW-1185">Reference proteome</keyword>
<evidence type="ECO:0000259" key="4">
    <source>
        <dbReference type="PROSITE" id="PS50050"/>
    </source>
</evidence>
<sequence>IMLLSKLRIWMFIFFALLYTLDAKKCQKVKEKDGCEDCTNDYFQPEDNDSKSCQSCTVCDTNAGSETKDECTKDTDTVCQCRGDFVAWASDSSPCHKFYLKKKKFHLINNCKAGYFSTKMNEACSKWKDCQSTGVKIPGSTTSDAICNDNSTVAKTRFLNKTESTSQINHPPHEGARTLMMLTTNVTRAPQKTTTEENFIPTQLSERANHNDCIFILLGIAGVLFILTVVSYKKDVVPCWLRKTTEAIQSMYDDSLTLTL</sequence>
<feature type="disulfide bond" evidence="1">
    <location>
        <begin position="38"/>
        <end position="53"/>
    </location>
</feature>
<name>A0A8C5HLC9_GOUWI</name>
<evidence type="ECO:0000256" key="2">
    <source>
        <dbReference type="SAM" id="Phobius"/>
    </source>
</evidence>
<keyword evidence="2" id="KW-1133">Transmembrane helix</keyword>
<feature type="domain" description="TNFR-Cys" evidence="4">
    <location>
        <begin position="37"/>
        <end position="79"/>
    </location>
</feature>
<dbReference type="GO" id="GO:0042127">
    <property type="term" value="P:regulation of cell population proliferation"/>
    <property type="evidence" value="ECO:0007669"/>
    <property type="project" value="TreeGrafter"/>
</dbReference>
<organism evidence="5 6">
    <name type="scientific">Gouania willdenowi</name>
    <name type="common">Blunt-snouted clingfish</name>
    <name type="synonym">Lepadogaster willdenowi</name>
    <dbReference type="NCBI Taxonomy" id="441366"/>
    <lineage>
        <taxon>Eukaryota</taxon>
        <taxon>Metazoa</taxon>
        <taxon>Chordata</taxon>
        <taxon>Craniata</taxon>
        <taxon>Vertebrata</taxon>
        <taxon>Euteleostomi</taxon>
        <taxon>Actinopterygii</taxon>
        <taxon>Neopterygii</taxon>
        <taxon>Teleostei</taxon>
        <taxon>Neoteleostei</taxon>
        <taxon>Acanthomorphata</taxon>
        <taxon>Ovalentaria</taxon>
        <taxon>Blenniimorphae</taxon>
        <taxon>Blenniiformes</taxon>
        <taxon>Gobiesocoidei</taxon>
        <taxon>Gobiesocidae</taxon>
        <taxon>Gobiesocinae</taxon>
        <taxon>Gouania</taxon>
    </lineage>
</organism>
<reference evidence="5" key="1">
    <citation type="submission" date="2020-06" db="EMBL/GenBank/DDBJ databases">
        <authorList>
            <consortium name="Wellcome Sanger Institute Data Sharing"/>
        </authorList>
    </citation>
    <scope>NUCLEOTIDE SEQUENCE [LARGE SCALE GENOMIC DNA]</scope>
</reference>
<evidence type="ECO:0000256" key="3">
    <source>
        <dbReference type="SAM" id="SignalP"/>
    </source>
</evidence>
<dbReference type="Gene3D" id="2.10.50.10">
    <property type="entry name" value="Tumor Necrosis Factor Receptor, subunit A, domain 2"/>
    <property type="match status" value="2"/>
</dbReference>
<dbReference type="AlphaFoldDB" id="A0A8C5HLC9"/>
<reference evidence="5" key="2">
    <citation type="submission" date="2025-08" db="UniProtKB">
        <authorList>
            <consortium name="Ensembl"/>
        </authorList>
    </citation>
    <scope>IDENTIFICATION</scope>
</reference>
<accession>A0A8C5HLC9</accession>
<keyword evidence="3" id="KW-0732">Signal</keyword>
<reference evidence="5" key="3">
    <citation type="submission" date="2025-09" db="UniProtKB">
        <authorList>
            <consortium name="Ensembl"/>
        </authorList>
    </citation>
    <scope>IDENTIFICATION</scope>
</reference>
<feature type="transmembrane region" description="Helical" evidence="2">
    <location>
        <begin position="214"/>
        <end position="232"/>
    </location>
</feature>
<evidence type="ECO:0000313" key="5">
    <source>
        <dbReference type="Ensembl" id="ENSGWIP00000047007.1"/>
    </source>
</evidence>
<feature type="repeat" description="TNFR-Cys" evidence="1">
    <location>
        <begin position="37"/>
        <end position="79"/>
    </location>
</feature>
<dbReference type="SUPFAM" id="SSF57586">
    <property type="entry name" value="TNF receptor-like"/>
    <property type="match status" value="1"/>
</dbReference>
<dbReference type="Proteomes" id="UP000694680">
    <property type="component" value="Chromosome 5"/>
</dbReference>
<gene>
    <name evidence="5" type="primary">si:ch73-361p23.3</name>
</gene>